<evidence type="ECO:0000259" key="1">
    <source>
        <dbReference type="Pfam" id="PF12647"/>
    </source>
</evidence>
<feature type="domain" description="RNHCP" evidence="1">
    <location>
        <begin position="18"/>
        <end position="100"/>
    </location>
</feature>
<reference evidence="2 3" key="1">
    <citation type="submission" date="2020-08" db="EMBL/GenBank/DDBJ databases">
        <title>Genomic Encyclopedia of Archaeal and Bacterial Type Strains, Phase II (KMG-II): from individual species to whole genera.</title>
        <authorList>
            <person name="Goeker M."/>
        </authorList>
    </citation>
    <scope>NUCLEOTIDE SEQUENCE [LARGE SCALE GENOMIC DNA]</scope>
    <source>
        <strain evidence="2 3">DSM 43850</strain>
    </source>
</reference>
<comment type="caution">
    <text evidence="2">The sequence shown here is derived from an EMBL/GenBank/DDBJ whole genome shotgun (WGS) entry which is preliminary data.</text>
</comment>
<accession>A0ABR6BDZ2</accession>
<evidence type="ECO:0000313" key="2">
    <source>
        <dbReference type="EMBL" id="MBA8925088.1"/>
    </source>
</evidence>
<dbReference type="InterPro" id="IPR024439">
    <property type="entry name" value="RNHCP"/>
</dbReference>
<name>A0ABR6BDZ2_9PSEU</name>
<dbReference type="EMBL" id="JACJID010000002">
    <property type="protein sequence ID" value="MBA8925088.1"/>
    <property type="molecule type" value="Genomic_DNA"/>
</dbReference>
<sequence length="111" mass="12275">MPSSDAVSPGRRFTRRVEDFDCEHCGRHVRGNGYTNHCPACLHSKHVDVEPGDRAADCGGLMTPVAAGMERDAYFVVQRCGRCGHTRRNKTTARDATAEVLKYFGRPIPGR</sequence>
<dbReference type="RefSeq" id="WP_182837206.1">
    <property type="nucleotide sequence ID" value="NZ_BAAABQ010000096.1"/>
</dbReference>
<dbReference type="Proteomes" id="UP000517916">
    <property type="component" value="Unassembled WGS sequence"/>
</dbReference>
<dbReference type="Pfam" id="PF12647">
    <property type="entry name" value="RNHCP"/>
    <property type="match status" value="1"/>
</dbReference>
<keyword evidence="3" id="KW-1185">Reference proteome</keyword>
<proteinExistence type="predicted"/>
<organism evidence="2 3">
    <name type="scientific">Kutzneria viridogrisea</name>
    <dbReference type="NCBI Taxonomy" id="47990"/>
    <lineage>
        <taxon>Bacteria</taxon>
        <taxon>Bacillati</taxon>
        <taxon>Actinomycetota</taxon>
        <taxon>Actinomycetes</taxon>
        <taxon>Pseudonocardiales</taxon>
        <taxon>Pseudonocardiaceae</taxon>
        <taxon>Kutzneria</taxon>
    </lineage>
</organism>
<protein>
    <recommendedName>
        <fullName evidence="1">RNHCP domain-containing protein</fullName>
    </recommendedName>
</protein>
<evidence type="ECO:0000313" key="3">
    <source>
        <dbReference type="Proteomes" id="UP000517916"/>
    </source>
</evidence>
<gene>
    <name evidence="2" type="ORF">BC739_002287</name>
</gene>